<evidence type="ECO:0000259" key="1">
    <source>
        <dbReference type="Pfam" id="PF00905"/>
    </source>
</evidence>
<organism evidence="2 3">
    <name type="scientific">Aminicella lysinilytica</name>
    <dbReference type="NCBI Taxonomy" id="433323"/>
    <lineage>
        <taxon>Bacteria</taxon>
        <taxon>Bacillati</taxon>
        <taxon>Bacillota</taxon>
        <taxon>Clostridia</taxon>
        <taxon>Peptostreptococcales</taxon>
        <taxon>Anaerovoracaceae</taxon>
        <taxon>Aminicella</taxon>
    </lineage>
</organism>
<reference evidence="2 3" key="1">
    <citation type="submission" date="2019-03" db="EMBL/GenBank/DDBJ databases">
        <title>Genomic Encyclopedia of Type Strains, Phase IV (KMG-IV): sequencing the most valuable type-strain genomes for metagenomic binning, comparative biology and taxonomic classification.</title>
        <authorList>
            <person name="Goeker M."/>
        </authorList>
    </citation>
    <scope>NUCLEOTIDE SEQUENCE [LARGE SCALE GENOMIC DNA]</scope>
    <source>
        <strain evidence="2 3">DSM 28287</strain>
    </source>
</reference>
<dbReference type="PANTHER" id="PTHR30627">
    <property type="entry name" value="PEPTIDOGLYCAN D,D-TRANSPEPTIDASE"/>
    <property type="match status" value="1"/>
</dbReference>
<dbReference type="InterPro" id="IPR012338">
    <property type="entry name" value="Beta-lactam/transpept-like"/>
</dbReference>
<dbReference type="GO" id="GO:0005886">
    <property type="term" value="C:plasma membrane"/>
    <property type="evidence" value="ECO:0007669"/>
    <property type="project" value="TreeGrafter"/>
</dbReference>
<accession>A0A4R6Q7D0</accession>
<protein>
    <submittedName>
        <fullName evidence="2">Peptidoglycan glycosyltransferase</fullName>
    </submittedName>
</protein>
<dbReference type="Proteomes" id="UP000295500">
    <property type="component" value="Unassembled WGS sequence"/>
</dbReference>
<dbReference type="PANTHER" id="PTHR30627:SF24">
    <property type="entry name" value="PENICILLIN-BINDING PROTEIN 4B"/>
    <property type="match status" value="1"/>
</dbReference>
<evidence type="ECO:0000313" key="2">
    <source>
        <dbReference type="EMBL" id="TDP57927.1"/>
    </source>
</evidence>
<dbReference type="RefSeq" id="WP_133528086.1">
    <property type="nucleotide sequence ID" value="NZ_SNXO01000009.1"/>
</dbReference>
<dbReference type="GO" id="GO:0016740">
    <property type="term" value="F:transferase activity"/>
    <property type="evidence" value="ECO:0007669"/>
    <property type="project" value="UniProtKB-KW"/>
</dbReference>
<keyword evidence="2" id="KW-0808">Transferase</keyword>
<dbReference type="SUPFAM" id="SSF56601">
    <property type="entry name" value="beta-lactamase/transpeptidase-like"/>
    <property type="match status" value="1"/>
</dbReference>
<feature type="domain" description="Penicillin-binding protein transpeptidase" evidence="1">
    <location>
        <begin position="147"/>
        <end position="434"/>
    </location>
</feature>
<dbReference type="InterPro" id="IPR001460">
    <property type="entry name" value="PCN-bd_Tpept"/>
</dbReference>
<sequence>MKKLEKRAVLCLLLAAVLFAGLCVFVVKFVLVGDDWATYYANSHIYDSGRLSIGKIYDVNGNILAKNGGGIVKYSSDKETRMATVHAVGDMDGNISTSAESAFKDKLVGYNTLTGVYSITGKGNDITLTIDKDICKTAYEALGSYNGCVGVYNYKTGEIICMVSKPTLDPADPPSTVESGTYINKFLSGTITPGSIFKLLTSAAAIENLDDLSSWTYTCSGTRYINGEKITCTQAHGTVNFRSALAKSCNCGFSELTQEIGASTMKSYVKKCGLTTSYDIDGVHNAKGSFEFPSNATLNLAWAGIGQWKDQLNPCSMLVYLSAIANDGKGTVPKLIHSSLGTSEKTNQMIDSATATKLRSMMRNNVTSEYGQYNYPGLKIYAKSGTAEVYNKNPNAWFAGFIKNSNYPYAFIVCVEDSGYGSAVAGPVANKVLQKLVSTSTAASN</sequence>
<dbReference type="EMBL" id="SNXO01000009">
    <property type="protein sequence ID" value="TDP57927.1"/>
    <property type="molecule type" value="Genomic_DNA"/>
</dbReference>
<dbReference type="GO" id="GO:0071972">
    <property type="term" value="F:peptidoglycan L,D-transpeptidase activity"/>
    <property type="evidence" value="ECO:0007669"/>
    <property type="project" value="TreeGrafter"/>
</dbReference>
<dbReference type="GO" id="GO:0008658">
    <property type="term" value="F:penicillin binding"/>
    <property type="evidence" value="ECO:0007669"/>
    <property type="project" value="InterPro"/>
</dbReference>
<comment type="caution">
    <text evidence="2">The sequence shown here is derived from an EMBL/GenBank/DDBJ whole genome shotgun (WGS) entry which is preliminary data.</text>
</comment>
<dbReference type="GO" id="GO:0071555">
    <property type="term" value="P:cell wall organization"/>
    <property type="evidence" value="ECO:0007669"/>
    <property type="project" value="TreeGrafter"/>
</dbReference>
<dbReference type="Gene3D" id="3.40.710.10">
    <property type="entry name" value="DD-peptidase/beta-lactamase superfamily"/>
    <property type="match status" value="1"/>
</dbReference>
<dbReference type="AlphaFoldDB" id="A0A4R6Q7D0"/>
<dbReference type="Pfam" id="PF00905">
    <property type="entry name" value="Transpeptidase"/>
    <property type="match status" value="1"/>
</dbReference>
<evidence type="ECO:0000313" key="3">
    <source>
        <dbReference type="Proteomes" id="UP000295500"/>
    </source>
</evidence>
<name>A0A4R6Q7D0_9FIRM</name>
<proteinExistence type="predicted"/>
<gene>
    <name evidence="2" type="ORF">EV211_10937</name>
</gene>
<dbReference type="OrthoDB" id="9804124at2"/>
<dbReference type="InterPro" id="IPR050515">
    <property type="entry name" value="Beta-lactam/transpept"/>
</dbReference>
<keyword evidence="3" id="KW-1185">Reference proteome</keyword>